<name>A0AAW4XRW6_9BURK</name>
<dbReference type="AlphaFoldDB" id="A0AAW4XRW6"/>
<dbReference type="Pfam" id="PF01909">
    <property type="entry name" value="NTP_transf_2"/>
    <property type="match status" value="1"/>
</dbReference>
<protein>
    <submittedName>
        <fullName evidence="2">Nucleotidyltransferase domain-containing protein</fullName>
    </submittedName>
</protein>
<dbReference type="SUPFAM" id="SSF81301">
    <property type="entry name" value="Nucleotidyltransferase"/>
    <property type="match status" value="1"/>
</dbReference>
<dbReference type="Gene3D" id="3.30.460.10">
    <property type="entry name" value="Beta Polymerase, domain 2"/>
    <property type="match status" value="1"/>
</dbReference>
<dbReference type="InterPro" id="IPR002934">
    <property type="entry name" value="Polymerase_NTP_transf_dom"/>
</dbReference>
<comment type="caution">
    <text evidence="2">The sequence shown here is derived from an EMBL/GenBank/DDBJ whole genome shotgun (WGS) entry which is preliminary data.</text>
</comment>
<dbReference type="InterPro" id="IPR043519">
    <property type="entry name" value="NT_sf"/>
</dbReference>
<proteinExistence type="predicted"/>
<dbReference type="EMBL" id="JAJNCT010000005">
    <property type="protein sequence ID" value="MCD2164126.1"/>
    <property type="molecule type" value="Genomic_DNA"/>
</dbReference>
<accession>A0AAW4XRW6</accession>
<dbReference type="Proteomes" id="UP001199260">
    <property type="component" value="Unassembled WGS sequence"/>
</dbReference>
<sequence length="261" mass="28278">MTSAASNTRTTIDLLPSPPLQAAFVALVDGALASLQQTLGSLLHSVYLYGSVARATATPGVSDLDLTLVLTRPLAADEAALLEQLRLALQARHPEVSKVDFDIGVLADVLKPANLYSWGYWLKHECRCIHGADLGLQFAAFAPSAAVARAVNGDYVQILKGYTAGIAATQDLATLRRLQKEAARKLVRATNVLRPAEGGDWPQSLEDYVRYFVERFPDMAERAAFFLRQAKAPDASAEEFNAQLDAFVAWIQSHRKTSAPG</sequence>
<reference evidence="2 3" key="1">
    <citation type="submission" date="2021-11" db="EMBL/GenBank/DDBJ databases">
        <title>Genome sequence.</title>
        <authorList>
            <person name="Sun Q."/>
        </authorList>
    </citation>
    <scope>NUCLEOTIDE SEQUENCE [LARGE SCALE GENOMIC DNA]</scope>
    <source>
        <strain evidence="2 3">KCTC 12005</strain>
    </source>
</reference>
<gene>
    <name evidence="2" type="ORF">LPW39_03135</name>
</gene>
<dbReference type="RefSeq" id="WP_230771254.1">
    <property type="nucleotide sequence ID" value="NZ_JAJNCT010000005.1"/>
</dbReference>
<dbReference type="GO" id="GO:0016779">
    <property type="term" value="F:nucleotidyltransferase activity"/>
    <property type="evidence" value="ECO:0007669"/>
    <property type="project" value="InterPro"/>
</dbReference>
<evidence type="ECO:0000259" key="1">
    <source>
        <dbReference type="Pfam" id="PF01909"/>
    </source>
</evidence>
<keyword evidence="3" id="KW-1185">Reference proteome</keyword>
<evidence type="ECO:0000313" key="2">
    <source>
        <dbReference type="EMBL" id="MCD2164126.1"/>
    </source>
</evidence>
<organism evidence="2 3">
    <name type="scientific">Comamonas koreensis</name>
    <dbReference type="NCBI Taxonomy" id="160825"/>
    <lineage>
        <taxon>Bacteria</taxon>
        <taxon>Pseudomonadati</taxon>
        <taxon>Pseudomonadota</taxon>
        <taxon>Betaproteobacteria</taxon>
        <taxon>Burkholderiales</taxon>
        <taxon>Comamonadaceae</taxon>
        <taxon>Comamonas</taxon>
    </lineage>
</organism>
<evidence type="ECO:0000313" key="3">
    <source>
        <dbReference type="Proteomes" id="UP001199260"/>
    </source>
</evidence>
<feature type="domain" description="Polymerase nucleotidyl transferase" evidence="1">
    <location>
        <begin position="44"/>
        <end position="85"/>
    </location>
</feature>